<evidence type="ECO:0000256" key="2">
    <source>
        <dbReference type="ARBA" id="ARBA00022598"/>
    </source>
</evidence>
<comment type="similarity">
    <text evidence="1">Belongs to the ATP-dependent AMP-binding enzyme family.</text>
</comment>
<dbReference type="InterPro" id="IPR020845">
    <property type="entry name" value="AMP-binding_CS"/>
</dbReference>
<protein>
    <submittedName>
        <fullName evidence="5">Malonyl-CoA synthase</fullName>
    </submittedName>
    <submittedName>
        <fullName evidence="6">Malonyl-CoA/methylmalonyl-CoA synthetase</fullName>
    </submittedName>
</protein>
<gene>
    <name evidence="5" type="ORF">HCU01_23250</name>
    <name evidence="6" type="ORF">SAMN05660971_00103</name>
</gene>
<dbReference type="Proteomes" id="UP000321726">
    <property type="component" value="Unassembled WGS sequence"/>
</dbReference>
<dbReference type="PANTHER" id="PTHR43201:SF8">
    <property type="entry name" value="ACYL-COA SYNTHETASE FAMILY MEMBER 3"/>
    <property type="match status" value="1"/>
</dbReference>
<evidence type="ECO:0000313" key="8">
    <source>
        <dbReference type="Proteomes" id="UP000321726"/>
    </source>
</evidence>
<dbReference type="Pfam" id="PF13193">
    <property type="entry name" value="AMP-binding_C"/>
    <property type="match status" value="1"/>
</dbReference>
<dbReference type="SUPFAM" id="SSF56801">
    <property type="entry name" value="Acetyl-CoA synthetase-like"/>
    <property type="match status" value="1"/>
</dbReference>
<evidence type="ECO:0000259" key="3">
    <source>
        <dbReference type="Pfam" id="PF00501"/>
    </source>
</evidence>
<dbReference type="EMBL" id="BJXU01000091">
    <property type="protein sequence ID" value="GEN24376.1"/>
    <property type="molecule type" value="Genomic_DNA"/>
</dbReference>
<reference evidence="6 7" key="1">
    <citation type="submission" date="2016-11" db="EMBL/GenBank/DDBJ databases">
        <authorList>
            <person name="Jaros S."/>
            <person name="Januszkiewicz K."/>
            <person name="Wedrychowicz H."/>
        </authorList>
    </citation>
    <scope>NUCLEOTIDE SEQUENCE [LARGE SCALE GENOMIC DNA]</scope>
    <source>
        <strain evidence="6 7">DSM 4740</strain>
    </source>
</reference>
<dbReference type="Gene3D" id="3.30.300.30">
    <property type="match status" value="1"/>
</dbReference>
<dbReference type="GO" id="GO:0031956">
    <property type="term" value="F:medium-chain fatty acid-CoA ligase activity"/>
    <property type="evidence" value="ECO:0007669"/>
    <property type="project" value="TreeGrafter"/>
</dbReference>
<dbReference type="InterPro" id="IPR000873">
    <property type="entry name" value="AMP-dep_synth/lig_dom"/>
</dbReference>
<dbReference type="PROSITE" id="PS00455">
    <property type="entry name" value="AMP_BINDING"/>
    <property type="match status" value="1"/>
</dbReference>
<dbReference type="InterPro" id="IPR042099">
    <property type="entry name" value="ANL_N_sf"/>
</dbReference>
<evidence type="ECO:0000256" key="1">
    <source>
        <dbReference type="ARBA" id="ARBA00006432"/>
    </source>
</evidence>
<sequence length="512" mass="56371">MNHNLYLQFLAHFTQQPDKVLIDTPEGDEYRYIDVQTASQRLASVLSELGVQPGDRVAVQVDKSPQVVMLYLACLQVGAVYLPLNTAYTDAEVEYFLGDARPQLYVCTPDKLANAQQFSQQGLVVQVECLGTAGDGTLMDRAESAEPTTEVAQLDGNDLAAILYTSGTTGRAKGAMLSHENLASNSRSLVEAWRYSADDHLLHALPIFHTHGLFVACNVTLTAGASMTFMSRLDVDGLLDRMPTASVLMGVPTFYTRLLQSPRLDQEVVRNMRLFVSGSAPLLAETHEEFQQRTGHAILERYGMTETNMNTSNPYVGARRPGTVGMPLPGVEVRITDRESGLSVAQGETGMVEVRGPNVFQGYWQMPEKTRSEFRDDGFFITGDLGRIDEQGYLQIVGRDKDLVISGGYNVYPKEIEQLIDELPGVLESAVVGVAHPDLGEGVTAVVVLKDGERLDEAQVIASLQSSLARYKQPRRVFFVDSLPRNVMGKVQKNQLRATYADIYQHKEATTA</sequence>
<dbReference type="InterPro" id="IPR045851">
    <property type="entry name" value="AMP-bd_C_sf"/>
</dbReference>
<dbReference type="Pfam" id="PF00501">
    <property type="entry name" value="AMP-binding"/>
    <property type="match status" value="1"/>
</dbReference>
<dbReference type="Proteomes" id="UP000184123">
    <property type="component" value="Unassembled WGS sequence"/>
</dbReference>
<organism evidence="6 7">
    <name type="scientific">Halomonas cupida</name>
    <dbReference type="NCBI Taxonomy" id="44933"/>
    <lineage>
        <taxon>Bacteria</taxon>
        <taxon>Pseudomonadati</taxon>
        <taxon>Pseudomonadota</taxon>
        <taxon>Gammaproteobacteria</taxon>
        <taxon>Oceanospirillales</taxon>
        <taxon>Halomonadaceae</taxon>
        <taxon>Halomonas</taxon>
    </lineage>
</organism>
<reference evidence="5 8" key="2">
    <citation type="submission" date="2019-07" db="EMBL/GenBank/DDBJ databases">
        <title>Whole genome shotgun sequence of Halomonas cupida NBRC 102219.</title>
        <authorList>
            <person name="Hosoyama A."/>
            <person name="Uohara A."/>
            <person name="Ohji S."/>
            <person name="Ichikawa N."/>
        </authorList>
    </citation>
    <scope>NUCLEOTIDE SEQUENCE [LARGE SCALE GENOMIC DNA]</scope>
    <source>
        <strain evidence="5 8">NBRC 102219</strain>
    </source>
</reference>
<feature type="domain" description="AMP-dependent synthetase/ligase" evidence="3">
    <location>
        <begin position="13"/>
        <end position="364"/>
    </location>
</feature>
<keyword evidence="2" id="KW-0436">Ligase</keyword>
<dbReference type="Gene3D" id="3.40.50.12780">
    <property type="entry name" value="N-terminal domain of ligase-like"/>
    <property type="match status" value="1"/>
</dbReference>
<dbReference type="InterPro" id="IPR025110">
    <property type="entry name" value="AMP-bd_C"/>
</dbReference>
<dbReference type="NCBIfam" id="NF005702">
    <property type="entry name" value="PRK07514.1"/>
    <property type="match status" value="1"/>
</dbReference>
<evidence type="ECO:0000259" key="4">
    <source>
        <dbReference type="Pfam" id="PF13193"/>
    </source>
</evidence>
<accession>A0A1M6ZGJ7</accession>
<evidence type="ECO:0000313" key="7">
    <source>
        <dbReference type="Proteomes" id="UP000184123"/>
    </source>
</evidence>
<evidence type="ECO:0000313" key="5">
    <source>
        <dbReference type="EMBL" id="GEN24376.1"/>
    </source>
</evidence>
<feature type="domain" description="AMP-binding enzyme C-terminal" evidence="4">
    <location>
        <begin position="415"/>
        <end position="490"/>
    </location>
</feature>
<dbReference type="GO" id="GO:0006631">
    <property type="term" value="P:fatty acid metabolic process"/>
    <property type="evidence" value="ECO:0007669"/>
    <property type="project" value="TreeGrafter"/>
</dbReference>
<keyword evidence="8" id="KW-1185">Reference proteome</keyword>
<dbReference type="AlphaFoldDB" id="A0A1M6ZGJ7"/>
<proteinExistence type="inferred from homology"/>
<dbReference type="PANTHER" id="PTHR43201">
    <property type="entry name" value="ACYL-COA SYNTHETASE"/>
    <property type="match status" value="1"/>
</dbReference>
<dbReference type="OrthoDB" id="9803968at2"/>
<dbReference type="EMBL" id="FRCA01000001">
    <property type="protein sequence ID" value="SHL29504.1"/>
    <property type="molecule type" value="Genomic_DNA"/>
</dbReference>
<dbReference type="RefSeq" id="WP_073433080.1">
    <property type="nucleotide sequence ID" value="NZ_BJXU01000091.1"/>
</dbReference>
<dbReference type="STRING" id="44933.SAMN05660971_00103"/>
<name>A0A1M6ZGJ7_9GAMM</name>
<evidence type="ECO:0000313" key="6">
    <source>
        <dbReference type="EMBL" id="SHL29504.1"/>
    </source>
</evidence>
<dbReference type="FunFam" id="3.30.300.30:FF:000008">
    <property type="entry name" value="2,3-dihydroxybenzoate-AMP ligase"/>
    <property type="match status" value="1"/>
</dbReference>
<dbReference type="CDD" id="cd05941">
    <property type="entry name" value="MCS"/>
    <property type="match status" value="1"/>
</dbReference>